<sequence length="538" mass="58177">MRARIILALLFVTMLAYGQEAKKNTAGTPSQESISYVENEFIIWLEQGVDAASFAARSNEAIAPKELLSKDLNIWLFEIKGDVKHRDLIMQNLSRNGDIRHIQNNHTNISMRDVTPDDTYYNQQWAPAKMQLPKAWDEYTTGGLTALGDTIVVAVIDGGVFLNHQDLNLWKNRHETPGNGIDDDGNGYIDDYHGWNAYTNNGNIISDSHGTHVAGIVGAIGNNGKGVAGVNWAVKVLPIRGSSGTESIVVKAYSYVLAQRKLYNETNGEKGAFIVASNSSFGIDYANPNNYPIWCSMYDEMGKQGILSAAAGPNRNVNVDQVGDVPSTCASLYMLGVTNTTNLDQKYVSAGYGTTHIDIGAPGTNIYSTMPNNAYANNTGTSMATPQVAGVIALMYAAMPKNMIESCKADPAAFALKVREFLLEGADELASLNNLVAGKRRLNAYGAIQKAVAYGNSMDEVLSDNDVSIFPNPTVGELRVQGGVDRVEVLDAAGKSVGVYEMAGKNQDVINISHLPTGVYLVKMNTSKGEILKKVVKE</sequence>
<evidence type="ECO:0000256" key="6">
    <source>
        <dbReference type="SAM" id="SignalP"/>
    </source>
</evidence>
<evidence type="ECO:0000256" key="5">
    <source>
        <dbReference type="PROSITE-ProRule" id="PRU01240"/>
    </source>
</evidence>
<feature type="active site" description="Charge relay system" evidence="5">
    <location>
        <position position="382"/>
    </location>
</feature>
<dbReference type="PANTHER" id="PTHR43399">
    <property type="entry name" value="SUBTILISIN-RELATED"/>
    <property type="match status" value="1"/>
</dbReference>
<evidence type="ECO:0000313" key="10">
    <source>
        <dbReference type="Proteomes" id="UP000245462"/>
    </source>
</evidence>
<dbReference type="InterPro" id="IPR036852">
    <property type="entry name" value="Peptidase_S8/S53_dom_sf"/>
</dbReference>
<feature type="signal peptide" evidence="6">
    <location>
        <begin position="1"/>
        <end position="18"/>
    </location>
</feature>
<protein>
    <submittedName>
        <fullName evidence="9">Putative secreted protein (Por secretion system target)</fullName>
    </submittedName>
</protein>
<dbReference type="PROSITE" id="PS00138">
    <property type="entry name" value="SUBTILASE_SER"/>
    <property type="match status" value="1"/>
</dbReference>
<keyword evidence="10" id="KW-1185">Reference proteome</keyword>
<evidence type="ECO:0000256" key="2">
    <source>
        <dbReference type="ARBA" id="ARBA00022670"/>
    </source>
</evidence>
<dbReference type="OrthoDB" id="1489355at2"/>
<dbReference type="RefSeq" id="WP_116678409.1">
    <property type="nucleotide sequence ID" value="NZ_QEKY01000001.1"/>
</dbReference>
<feature type="active site" description="Charge relay system" evidence="5">
    <location>
        <position position="209"/>
    </location>
</feature>
<dbReference type="GeneID" id="94549865"/>
<dbReference type="PANTHER" id="PTHR43399:SF4">
    <property type="entry name" value="CELL WALL-ASSOCIATED PROTEASE"/>
    <property type="match status" value="1"/>
</dbReference>
<feature type="domain" description="Secretion system C-terminal sorting" evidence="8">
    <location>
        <begin position="469"/>
        <end position="536"/>
    </location>
</feature>
<feature type="chain" id="PRO_5015663326" evidence="6">
    <location>
        <begin position="19"/>
        <end position="538"/>
    </location>
</feature>
<name>A0A2U1FSR9_9PORP</name>
<dbReference type="NCBIfam" id="TIGR04183">
    <property type="entry name" value="Por_Secre_tail"/>
    <property type="match status" value="1"/>
</dbReference>
<feature type="active site" description="Charge relay system" evidence="5">
    <location>
        <position position="157"/>
    </location>
</feature>
<keyword evidence="4 5" id="KW-0720">Serine protease</keyword>
<keyword evidence="3 5" id="KW-0378">Hydrolase</keyword>
<dbReference type="InterPro" id="IPR026444">
    <property type="entry name" value="Secre_tail"/>
</dbReference>
<dbReference type="PRINTS" id="PR00723">
    <property type="entry name" value="SUBTILISIN"/>
</dbReference>
<dbReference type="Pfam" id="PF18962">
    <property type="entry name" value="Por_Secre_tail"/>
    <property type="match status" value="1"/>
</dbReference>
<evidence type="ECO:0000256" key="1">
    <source>
        <dbReference type="ARBA" id="ARBA00011073"/>
    </source>
</evidence>
<evidence type="ECO:0000256" key="4">
    <source>
        <dbReference type="ARBA" id="ARBA00022825"/>
    </source>
</evidence>
<organism evidence="9 10">
    <name type="scientific">Porphyromonas loveana</name>
    <dbReference type="NCBI Taxonomy" id="1884669"/>
    <lineage>
        <taxon>Bacteria</taxon>
        <taxon>Pseudomonadati</taxon>
        <taxon>Bacteroidota</taxon>
        <taxon>Bacteroidia</taxon>
        <taxon>Bacteroidales</taxon>
        <taxon>Porphyromonadaceae</taxon>
        <taxon>Porphyromonas</taxon>
    </lineage>
</organism>
<accession>A0A2U1FSR9</accession>
<evidence type="ECO:0000259" key="7">
    <source>
        <dbReference type="Pfam" id="PF00082"/>
    </source>
</evidence>
<evidence type="ECO:0000259" key="8">
    <source>
        <dbReference type="Pfam" id="PF18962"/>
    </source>
</evidence>
<dbReference type="PROSITE" id="PS00137">
    <property type="entry name" value="SUBTILASE_HIS"/>
    <property type="match status" value="1"/>
</dbReference>
<dbReference type="InterPro" id="IPR051048">
    <property type="entry name" value="Peptidase_S8/S53_subtilisin"/>
</dbReference>
<gene>
    <name evidence="9" type="ORF">C7382_101167</name>
</gene>
<dbReference type="Gene3D" id="3.40.50.200">
    <property type="entry name" value="Peptidase S8/S53 domain"/>
    <property type="match status" value="1"/>
</dbReference>
<evidence type="ECO:0000256" key="3">
    <source>
        <dbReference type="ARBA" id="ARBA00022801"/>
    </source>
</evidence>
<dbReference type="InterPro" id="IPR023828">
    <property type="entry name" value="Peptidase_S8_Ser-AS"/>
</dbReference>
<dbReference type="InterPro" id="IPR022398">
    <property type="entry name" value="Peptidase_S8_His-AS"/>
</dbReference>
<keyword evidence="6" id="KW-0732">Signal</keyword>
<dbReference type="InterPro" id="IPR000209">
    <property type="entry name" value="Peptidase_S8/S53_dom"/>
</dbReference>
<feature type="domain" description="Peptidase S8/S53" evidence="7">
    <location>
        <begin position="148"/>
        <end position="426"/>
    </location>
</feature>
<dbReference type="AlphaFoldDB" id="A0A2U1FSR9"/>
<dbReference type="GO" id="GO:0006508">
    <property type="term" value="P:proteolysis"/>
    <property type="evidence" value="ECO:0007669"/>
    <property type="project" value="UniProtKB-KW"/>
</dbReference>
<proteinExistence type="inferred from homology"/>
<comment type="caution">
    <text evidence="9">The sequence shown here is derived from an EMBL/GenBank/DDBJ whole genome shotgun (WGS) entry which is preliminary data.</text>
</comment>
<dbReference type="Proteomes" id="UP000245462">
    <property type="component" value="Unassembled WGS sequence"/>
</dbReference>
<dbReference type="EMBL" id="QEKY01000001">
    <property type="protein sequence ID" value="PVZ15233.1"/>
    <property type="molecule type" value="Genomic_DNA"/>
</dbReference>
<evidence type="ECO:0000313" key="9">
    <source>
        <dbReference type="EMBL" id="PVZ15233.1"/>
    </source>
</evidence>
<comment type="similarity">
    <text evidence="1 5">Belongs to the peptidase S8 family.</text>
</comment>
<keyword evidence="2 5" id="KW-0645">Protease</keyword>
<dbReference type="SUPFAM" id="SSF52743">
    <property type="entry name" value="Subtilisin-like"/>
    <property type="match status" value="1"/>
</dbReference>
<dbReference type="PROSITE" id="PS51892">
    <property type="entry name" value="SUBTILASE"/>
    <property type="match status" value="1"/>
</dbReference>
<dbReference type="GO" id="GO:0004252">
    <property type="term" value="F:serine-type endopeptidase activity"/>
    <property type="evidence" value="ECO:0007669"/>
    <property type="project" value="UniProtKB-UniRule"/>
</dbReference>
<dbReference type="Pfam" id="PF00082">
    <property type="entry name" value="Peptidase_S8"/>
    <property type="match status" value="1"/>
</dbReference>
<reference evidence="9 10" key="1">
    <citation type="submission" date="2018-04" db="EMBL/GenBank/DDBJ databases">
        <title>Genomic Encyclopedia of Type Strains, Phase IV (KMG-IV): sequencing the most valuable type-strain genomes for metagenomic binning, comparative biology and taxonomic classification.</title>
        <authorList>
            <person name="Goeker M."/>
        </authorList>
    </citation>
    <scope>NUCLEOTIDE SEQUENCE [LARGE SCALE GENOMIC DNA]</scope>
    <source>
        <strain evidence="9 10">DSM 28520</strain>
    </source>
</reference>
<dbReference type="InterPro" id="IPR015500">
    <property type="entry name" value="Peptidase_S8_subtilisin-rel"/>
</dbReference>